<dbReference type="PANTHER" id="PTHR32022:SF10">
    <property type="entry name" value="D-GLUTAMATE CYCLASE, MITOCHONDRIAL"/>
    <property type="match status" value="1"/>
</dbReference>
<name>A0AAV9NRA4_9EURO</name>
<dbReference type="PANTHER" id="PTHR32022">
    <property type="entry name" value="D-GLUTAMATE CYCLASE, MITOCHONDRIAL"/>
    <property type="match status" value="1"/>
</dbReference>
<dbReference type="GO" id="GO:0047820">
    <property type="term" value="F:D-glutamate cyclase activity"/>
    <property type="evidence" value="ECO:0007669"/>
    <property type="project" value="TreeGrafter"/>
</dbReference>
<protein>
    <recommendedName>
        <fullName evidence="5">DUF1445 domain-containing protein</fullName>
    </recommendedName>
</protein>
<dbReference type="Gene3D" id="3.40.1640.10">
    <property type="entry name" value="PSTPO5379-like"/>
    <property type="match status" value="1"/>
</dbReference>
<dbReference type="GO" id="GO:0006536">
    <property type="term" value="P:glutamate metabolic process"/>
    <property type="evidence" value="ECO:0007669"/>
    <property type="project" value="TreeGrafter"/>
</dbReference>
<evidence type="ECO:0008006" key="5">
    <source>
        <dbReference type="Google" id="ProtNLM"/>
    </source>
</evidence>
<dbReference type="RefSeq" id="XP_064711558.1">
    <property type="nucleotide sequence ID" value="XM_064843698.1"/>
</dbReference>
<evidence type="ECO:0000256" key="1">
    <source>
        <dbReference type="ARBA" id="ARBA00007896"/>
    </source>
</evidence>
<dbReference type="SUPFAM" id="SSF160920">
    <property type="entry name" value="PSTPO5379-like"/>
    <property type="match status" value="1"/>
</dbReference>
<gene>
    <name evidence="3" type="ORF">LTR84_000067</name>
</gene>
<reference evidence="3 4" key="1">
    <citation type="submission" date="2023-08" db="EMBL/GenBank/DDBJ databases">
        <title>Black Yeasts Isolated from many extreme environments.</title>
        <authorList>
            <person name="Coleine C."/>
            <person name="Stajich J.E."/>
            <person name="Selbmann L."/>
        </authorList>
    </citation>
    <scope>NUCLEOTIDE SEQUENCE [LARGE SCALE GENOMIC DNA]</scope>
    <source>
        <strain evidence="3 4">CCFEE 5792</strain>
    </source>
</reference>
<dbReference type="InterPro" id="IPR009906">
    <property type="entry name" value="D-Glu_cyclase"/>
</dbReference>
<comment type="caution">
    <text evidence="3">The sequence shown here is derived from an EMBL/GenBank/DDBJ whole genome shotgun (WGS) entry which is preliminary data.</text>
</comment>
<accession>A0AAV9NRA4</accession>
<evidence type="ECO:0000313" key="4">
    <source>
        <dbReference type="Proteomes" id="UP001358417"/>
    </source>
</evidence>
<sequence length="295" mass="32606">MSTIDTNFQQTGESIRLLARSGKFHTPTITSAPGFVQANLIVLPSRLAPDFRQFCARNSVPCPLLAETPIGIFDRLKSHIPGLTGQQIAGDLDLRSDFPRYMIYDNGRLTKSHVANIEREWTGDHVGFLIGCSFSFDAALTKAGLPPAHTLWGRNVPMYRTRVPLCPAGVFKNSTYIVSMRPYRRKDIEKVRDITRPYLITHGEPIDWGWDAVERLGISNIATPEYGDAPVAPDGTELVQGFGEGDETLEPVFFGCGVTPQEAIQRAGLEGRVFAHAPGHMIVLDIKDSDITRDN</sequence>
<evidence type="ECO:0000256" key="2">
    <source>
        <dbReference type="ARBA" id="ARBA00023239"/>
    </source>
</evidence>
<comment type="similarity">
    <text evidence="1">Belongs to the D-glutamate cyclase family.</text>
</comment>
<dbReference type="InterPro" id="IPR038021">
    <property type="entry name" value="Putative_hydro-lyase"/>
</dbReference>
<keyword evidence="2" id="KW-0456">Lyase</keyword>
<dbReference type="GeneID" id="89968289"/>
<dbReference type="Gene3D" id="3.30.2040.10">
    <property type="entry name" value="PSTPO5379-like domain"/>
    <property type="match status" value="1"/>
</dbReference>
<proteinExistence type="inferred from homology"/>
<dbReference type="EMBL" id="JAVRRD010000001">
    <property type="protein sequence ID" value="KAK5064234.1"/>
    <property type="molecule type" value="Genomic_DNA"/>
</dbReference>
<dbReference type="AlphaFoldDB" id="A0AAV9NRA4"/>
<organism evidence="3 4">
    <name type="scientific">Exophiala bonariae</name>
    <dbReference type="NCBI Taxonomy" id="1690606"/>
    <lineage>
        <taxon>Eukaryota</taxon>
        <taxon>Fungi</taxon>
        <taxon>Dikarya</taxon>
        <taxon>Ascomycota</taxon>
        <taxon>Pezizomycotina</taxon>
        <taxon>Eurotiomycetes</taxon>
        <taxon>Chaetothyriomycetidae</taxon>
        <taxon>Chaetothyriales</taxon>
        <taxon>Herpotrichiellaceae</taxon>
        <taxon>Exophiala</taxon>
    </lineage>
</organism>
<evidence type="ECO:0000313" key="3">
    <source>
        <dbReference type="EMBL" id="KAK5064234.1"/>
    </source>
</evidence>
<dbReference type="FunFam" id="3.30.2040.10:FF:000001">
    <property type="entry name" value="D-glutamate cyclase, mitochondrial"/>
    <property type="match status" value="1"/>
</dbReference>
<dbReference type="Pfam" id="PF07286">
    <property type="entry name" value="D-Glu_cyclase"/>
    <property type="match status" value="1"/>
</dbReference>
<keyword evidence="4" id="KW-1185">Reference proteome</keyword>
<dbReference type="Proteomes" id="UP001358417">
    <property type="component" value="Unassembled WGS sequence"/>
</dbReference>